<reference evidence="2" key="1">
    <citation type="submission" date="2021-04" db="EMBL/GenBank/DDBJ databases">
        <title>Genome sequence of Serratia sp. arafor3.</title>
        <authorList>
            <person name="Besaury L."/>
        </authorList>
    </citation>
    <scope>NUCLEOTIDE SEQUENCE</scope>
    <source>
        <strain evidence="2">Arafor3</strain>
    </source>
</reference>
<evidence type="ECO:0000313" key="3">
    <source>
        <dbReference type="Proteomes" id="UP001165275"/>
    </source>
</evidence>
<accession>A0ABT0K943</accession>
<name>A0ABT0K943_9GAMM</name>
<comment type="caution">
    <text evidence="2">The sequence shown here is derived from an EMBL/GenBank/DDBJ whole genome shotgun (WGS) entry which is preliminary data.</text>
</comment>
<dbReference type="Pfam" id="PF16872">
    <property type="entry name" value="putAbiC"/>
    <property type="match status" value="1"/>
</dbReference>
<sequence length="263" mass="30878">MVDLIKRSVKNFNFFNIILIVVIFVSFSSGLYVFWKYWDNFNLYGLSSSTEAWGQFGDYIGGLLNPILSFFSIVLLCVTLNASFRLGARQTFESILFELIRLHRENLFSLEVRYEDEKKVGRECFLEYLDEISFRYKLLTDDTRSENERLVHACEDFFNEIKNKSGLGHYYRNLYLIYKHIDESFSIKQSEKIKYAKIVRAQISSLETDILMLNCITEKGASFCKYIERYSLLQEIGLENLIRVGVSENTLLSLYSKKAYHDN</sequence>
<dbReference type="RefSeq" id="WP_248944855.1">
    <property type="nucleotide sequence ID" value="NZ_JAGQDC010000003.1"/>
</dbReference>
<dbReference type="Proteomes" id="UP001165275">
    <property type="component" value="Unassembled WGS sequence"/>
</dbReference>
<organism evidence="2 3">
    <name type="scientific">Serratia silvae</name>
    <dbReference type="NCBI Taxonomy" id="2824122"/>
    <lineage>
        <taxon>Bacteria</taxon>
        <taxon>Pseudomonadati</taxon>
        <taxon>Pseudomonadota</taxon>
        <taxon>Gammaproteobacteria</taxon>
        <taxon>Enterobacterales</taxon>
        <taxon>Yersiniaceae</taxon>
        <taxon>Serratia</taxon>
    </lineage>
</organism>
<feature type="transmembrane region" description="Helical" evidence="1">
    <location>
        <begin position="63"/>
        <end position="84"/>
    </location>
</feature>
<dbReference type="InterPro" id="IPR031709">
    <property type="entry name" value="PutAbiC"/>
</dbReference>
<keyword evidence="1" id="KW-0472">Membrane</keyword>
<gene>
    <name evidence="2" type="ORF">KAJ71_05900</name>
</gene>
<dbReference type="EMBL" id="JAGQDC010000003">
    <property type="protein sequence ID" value="MCL1028568.1"/>
    <property type="molecule type" value="Genomic_DNA"/>
</dbReference>
<protein>
    <submittedName>
        <fullName evidence="2">Phage abortive infection protein</fullName>
    </submittedName>
</protein>
<evidence type="ECO:0000256" key="1">
    <source>
        <dbReference type="SAM" id="Phobius"/>
    </source>
</evidence>
<feature type="transmembrane region" description="Helical" evidence="1">
    <location>
        <begin position="12"/>
        <end position="35"/>
    </location>
</feature>
<keyword evidence="1" id="KW-0812">Transmembrane</keyword>
<proteinExistence type="predicted"/>
<evidence type="ECO:0000313" key="2">
    <source>
        <dbReference type="EMBL" id="MCL1028568.1"/>
    </source>
</evidence>
<keyword evidence="3" id="KW-1185">Reference proteome</keyword>
<keyword evidence="1" id="KW-1133">Transmembrane helix</keyword>